<dbReference type="Proteomes" id="UP000829398">
    <property type="component" value="Chromosome 5"/>
</dbReference>
<gene>
    <name evidence="1" type="ORF">KPL71_015566</name>
</gene>
<dbReference type="EMBL" id="CM039174">
    <property type="protein sequence ID" value="KAH9754840.1"/>
    <property type="molecule type" value="Genomic_DNA"/>
</dbReference>
<reference evidence="2" key="1">
    <citation type="journal article" date="2023" name="Hortic. Res.">
        <title>A chromosome-level phased genome enabling allele-level studies in sweet orange: a case study on citrus Huanglongbing tolerance.</title>
        <authorList>
            <person name="Wu B."/>
            <person name="Yu Q."/>
            <person name="Deng Z."/>
            <person name="Duan Y."/>
            <person name="Luo F."/>
            <person name="Gmitter F. Jr."/>
        </authorList>
    </citation>
    <scope>NUCLEOTIDE SEQUENCE [LARGE SCALE GENOMIC DNA]</scope>
    <source>
        <strain evidence="2">cv. Valencia</strain>
    </source>
</reference>
<sequence>MSMQVSVSAFQIDIKEMYLISNTLVLEMALEKERVCVTGAGGFLASWVVKLLLSRDYFVHGTAREPSDEKNARLYELEKASENLKLFKADLLDYDSVKSAIVGCNGVFHIACPAPSTTMELLEPAVKGTLNVVKACLEAKVKRVIVVSSGVAVGLNPRWPKGQIMDETCWSDKEYCRTTNNWYCLSKTEAESEALEFGKKTGLDVVTICPNLVLGPLLQSKVNTSSLVLIKLLKENSSAACPVTVGTGVLQFLNAFLSSNKQFLSSIYTEGYESLENKLRMIVDVRDVAEALLLAYEKAEAEGRYICTAHMIRARDLVDKLKSLYPNYNYPKSFTEKEDEVMLTSEKLQKLGWSYRSLEETLVDSVESYKKDTSSSSPRIGLNVSVESKPSDKFSANSG</sequence>
<evidence type="ECO:0000313" key="2">
    <source>
        <dbReference type="Proteomes" id="UP000829398"/>
    </source>
</evidence>
<name>A0ACB8KKE0_CITSI</name>
<protein>
    <submittedName>
        <fullName evidence="1">Epimerase domain-containing protein</fullName>
    </submittedName>
</protein>
<keyword evidence="2" id="KW-1185">Reference proteome</keyword>
<evidence type="ECO:0000313" key="1">
    <source>
        <dbReference type="EMBL" id="KAH9754840.1"/>
    </source>
</evidence>
<comment type="caution">
    <text evidence="1">The sequence shown here is derived from an EMBL/GenBank/DDBJ whole genome shotgun (WGS) entry which is preliminary data.</text>
</comment>
<accession>A0ACB8KKE0</accession>
<proteinExistence type="predicted"/>
<organism evidence="1 2">
    <name type="scientific">Citrus sinensis</name>
    <name type="common">Sweet orange</name>
    <name type="synonym">Citrus aurantium var. sinensis</name>
    <dbReference type="NCBI Taxonomy" id="2711"/>
    <lineage>
        <taxon>Eukaryota</taxon>
        <taxon>Viridiplantae</taxon>
        <taxon>Streptophyta</taxon>
        <taxon>Embryophyta</taxon>
        <taxon>Tracheophyta</taxon>
        <taxon>Spermatophyta</taxon>
        <taxon>Magnoliopsida</taxon>
        <taxon>eudicotyledons</taxon>
        <taxon>Gunneridae</taxon>
        <taxon>Pentapetalae</taxon>
        <taxon>rosids</taxon>
        <taxon>malvids</taxon>
        <taxon>Sapindales</taxon>
        <taxon>Rutaceae</taxon>
        <taxon>Aurantioideae</taxon>
        <taxon>Citrus</taxon>
    </lineage>
</organism>